<dbReference type="PROSITE" id="PS51257">
    <property type="entry name" value="PROKAR_LIPOPROTEIN"/>
    <property type="match status" value="1"/>
</dbReference>
<name>A0ABX4H4R3_9BACT</name>
<dbReference type="RefSeq" id="WP_084232832.1">
    <property type="nucleotide sequence ID" value="NZ_FWXE01000018.1"/>
</dbReference>
<evidence type="ECO:0008006" key="4">
    <source>
        <dbReference type="Google" id="ProtNLM"/>
    </source>
</evidence>
<evidence type="ECO:0000313" key="3">
    <source>
        <dbReference type="Proteomes" id="UP000217033"/>
    </source>
</evidence>
<sequence>MLLTKRKLIITSGVLVFTSVSLISVACSNVSNENIIQNSMKLDNKEINYAVLDNFYSWESDQNYQLPVPTVINNSDKLSNFLVSLKYEFLKFHELISGNENEKLKDQISDTIHKIKETYNSEWFKKHTILIDYGDKKGALIDHKVNSWNEKVKIQNLQSISLTNNSIEIVYKKPENLKVNQKFNTVLYELKNSDFNLESSTNYGIKTLWNTTTRKVKIEDREINSSANFTASLYQANHNWSLAKDINNKILEHDSIATTIIKNQVELSSLITESKLLAKNQKWDSKVNEQLQKMSDHFDKNFFSDNILVLVSVNGWVNNFHEGDSLYIEDYNAEVIDNNVEITLYRSAVNVNTELIELSNNPIFNYSTDKFASKRIPSEDSSPDVTLFMAINKNKFRNLENTNSILTVKPLSKDNSL</sequence>
<feature type="chain" id="PRO_5047190915" description="Lipoprotein" evidence="1">
    <location>
        <begin position="27"/>
        <end position="417"/>
    </location>
</feature>
<reference evidence="2" key="1">
    <citation type="submission" date="2017-08" db="EMBL/GenBank/DDBJ databases">
        <authorList>
            <person name="Alvarez-Ponce D."/>
            <person name="Weitzman C.L."/>
            <person name="Tillett R.L."/>
            <person name="Sandmeier F.C."/>
            <person name="Tracy C.R."/>
        </authorList>
    </citation>
    <scope>NUCLEOTIDE SEQUENCE [LARGE SCALE GENOMIC DNA]</scope>
    <source>
        <strain evidence="2">PS6</strain>
    </source>
</reference>
<proteinExistence type="predicted"/>
<evidence type="ECO:0000313" key="2">
    <source>
        <dbReference type="EMBL" id="PAF54877.1"/>
    </source>
</evidence>
<accession>A0ABX4H4R3</accession>
<dbReference type="Proteomes" id="UP000217033">
    <property type="component" value="Unassembled WGS sequence"/>
</dbReference>
<comment type="caution">
    <text evidence="2">The sequence shown here is derived from an EMBL/GenBank/DDBJ whole genome shotgun (WGS) entry which is preliminary data.</text>
</comment>
<organism evidence="2 3">
    <name type="scientific">Mycoplasmopsis agassizii</name>
    <dbReference type="NCBI Taxonomy" id="33922"/>
    <lineage>
        <taxon>Bacteria</taxon>
        <taxon>Bacillati</taxon>
        <taxon>Mycoplasmatota</taxon>
        <taxon>Mycoplasmoidales</taxon>
        <taxon>Metamycoplasmataceae</taxon>
        <taxon>Mycoplasmopsis</taxon>
    </lineage>
</organism>
<protein>
    <recommendedName>
        <fullName evidence="4">Lipoprotein</fullName>
    </recommendedName>
</protein>
<keyword evidence="1" id="KW-0732">Signal</keyword>
<gene>
    <name evidence="2" type="ORF">CJF60_04030</name>
</gene>
<evidence type="ECO:0000256" key="1">
    <source>
        <dbReference type="SAM" id="SignalP"/>
    </source>
</evidence>
<feature type="signal peptide" evidence="1">
    <location>
        <begin position="1"/>
        <end position="26"/>
    </location>
</feature>
<dbReference type="EMBL" id="NQMN01000002">
    <property type="protein sequence ID" value="PAF54877.1"/>
    <property type="molecule type" value="Genomic_DNA"/>
</dbReference>
<keyword evidence="3" id="KW-1185">Reference proteome</keyword>